<reference evidence="10" key="1">
    <citation type="submission" date="2020-10" db="EMBL/GenBank/DDBJ databases">
        <authorList>
            <person name="Gilroy R."/>
        </authorList>
    </citation>
    <scope>NUCLEOTIDE SEQUENCE</scope>
    <source>
        <strain evidence="10">ChiGjej2B2-16831</strain>
    </source>
</reference>
<evidence type="ECO:0000313" key="10">
    <source>
        <dbReference type="EMBL" id="HIU94690.1"/>
    </source>
</evidence>
<dbReference type="PANTHER" id="PTHR48105">
    <property type="entry name" value="THIOREDOXIN REDUCTASE 1-RELATED-RELATED"/>
    <property type="match status" value="1"/>
</dbReference>
<dbReference type="EMBL" id="DVNZ01000189">
    <property type="protein sequence ID" value="HIU94690.1"/>
    <property type="molecule type" value="Genomic_DNA"/>
</dbReference>
<dbReference type="PROSITE" id="PS00573">
    <property type="entry name" value="PYRIDINE_REDOX_2"/>
    <property type="match status" value="1"/>
</dbReference>
<dbReference type="AlphaFoldDB" id="A0A9D1STF5"/>
<dbReference type="PRINTS" id="PR00469">
    <property type="entry name" value="PNDRDTASEII"/>
</dbReference>
<feature type="domain" description="FAD/NAD(P)-binding" evidence="9">
    <location>
        <begin position="3"/>
        <end position="289"/>
    </location>
</feature>
<dbReference type="InterPro" id="IPR023753">
    <property type="entry name" value="FAD/NAD-binding_dom"/>
</dbReference>
<dbReference type="InterPro" id="IPR050097">
    <property type="entry name" value="Ferredoxin-NADP_redctase_2"/>
</dbReference>
<dbReference type="SUPFAM" id="SSF51905">
    <property type="entry name" value="FAD/NAD(P)-binding domain"/>
    <property type="match status" value="1"/>
</dbReference>
<evidence type="ECO:0000256" key="5">
    <source>
        <dbReference type="ARBA" id="ARBA00023157"/>
    </source>
</evidence>
<dbReference type="GO" id="GO:0019430">
    <property type="term" value="P:removal of superoxide radicals"/>
    <property type="evidence" value="ECO:0007669"/>
    <property type="project" value="UniProtKB-UniRule"/>
</dbReference>
<keyword evidence="8" id="KW-0521">NADP</keyword>
<evidence type="ECO:0000259" key="9">
    <source>
        <dbReference type="Pfam" id="PF07992"/>
    </source>
</evidence>
<keyword evidence="2 7" id="KW-0285">Flavoprotein</keyword>
<comment type="cofactor">
    <cofactor evidence="8">
        <name>FAD</name>
        <dbReference type="ChEBI" id="CHEBI:57692"/>
    </cofactor>
    <text evidence="8">Binds 1 FAD per subunit.</text>
</comment>
<dbReference type="InterPro" id="IPR005982">
    <property type="entry name" value="Thioredox_Rdtase"/>
</dbReference>
<evidence type="ECO:0000256" key="2">
    <source>
        <dbReference type="ARBA" id="ARBA00022630"/>
    </source>
</evidence>
<keyword evidence="3 7" id="KW-0274">FAD</keyword>
<dbReference type="EC" id="1.8.1.9" evidence="7"/>
<name>A0A9D1STF5_9FIRM</name>
<evidence type="ECO:0000256" key="8">
    <source>
        <dbReference type="RuleBase" id="RU003881"/>
    </source>
</evidence>
<evidence type="ECO:0000256" key="4">
    <source>
        <dbReference type="ARBA" id="ARBA00023002"/>
    </source>
</evidence>
<dbReference type="InterPro" id="IPR036188">
    <property type="entry name" value="FAD/NAD-bd_sf"/>
</dbReference>
<keyword evidence="6 7" id="KW-0676">Redox-active center</keyword>
<accession>A0A9D1STF5</accession>
<dbReference type="Pfam" id="PF07992">
    <property type="entry name" value="Pyr_redox_2"/>
    <property type="match status" value="1"/>
</dbReference>
<comment type="caution">
    <text evidence="10">The sequence shown here is derived from an EMBL/GenBank/DDBJ whole genome shotgun (WGS) entry which is preliminary data.</text>
</comment>
<evidence type="ECO:0000256" key="6">
    <source>
        <dbReference type="ARBA" id="ARBA00023284"/>
    </source>
</evidence>
<dbReference type="InterPro" id="IPR008255">
    <property type="entry name" value="Pyr_nucl-diS_OxRdtase_2_AS"/>
</dbReference>
<evidence type="ECO:0000256" key="3">
    <source>
        <dbReference type="ARBA" id="ARBA00022827"/>
    </source>
</evidence>
<gene>
    <name evidence="10" type="primary">trxB</name>
    <name evidence="10" type="ORF">IAD24_05965</name>
</gene>
<keyword evidence="4 7" id="KW-0560">Oxidoreductase</keyword>
<comment type="catalytic activity">
    <reaction evidence="7">
        <text>[thioredoxin]-dithiol + NADP(+) = [thioredoxin]-disulfide + NADPH + H(+)</text>
        <dbReference type="Rhea" id="RHEA:20345"/>
        <dbReference type="Rhea" id="RHEA-COMP:10698"/>
        <dbReference type="Rhea" id="RHEA-COMP:10700"/>
        <dbReference type="ChEBI" id="CHEBI:15378"/>
        <dbReference type="ChEBI" id="CHEBI:29950"/>
        <dbReference type="ChEBI" id="CHEBI:50058"/>
        <dbReference type="ChEBI" id="CHEBI:57783"/>
        <dbReference type="ChEBI" id="CHEBI:58349"/>
        <dbReference type="EC" id="1.8.1.9"/>
    </reaction>
</comment>
<protein>
    <recommendedName>
        <fullName evidence="7">Thioredoxin reductase</fullName>
        <ecNumber evidence="7">1.8.1.9</ecNumber>
    </recommendedName>
</protein>
<dbReference type="Gene3D" id="3.50.50.60">
    <property type="entry name" value="FAD/NAD(P)-binding domain"/>
    <property type="match status" value="2"/>
</dbReference>
<evidence type="ECO:0000256" key="1">
    <source>
        <dbReference type="ARBA" id="ARBA00009333"/>
    </source>
</evidence>
<organism evidence="10 11">
    <name type="scientific">Candidatus Aphodomorpha intestinavium</name>
    <dbReference type="NCBI Taxonomy" id="2840672"/>
    <lineage>
        <taxon>Bacteria</taxon>
        <taxon>Bacillati</taxon>
        <taxon>Bacillota</taxon>
        <taxon>Clostridia</taxon>
        <taxon>Eubacteriales</taxon>
        <taxon>Candidatus Aphodomorpha</taxon>
    </lineage>
</organism>
<sequence>MLDIAIIGGGPAGLTAGLYAMRGGADAALFEALFAGGQATRTHRIDNYPGFADGVEGFRLGEEIARQAARFGLEPRYATVERAELAGPVKRLVVDGETVEARAVILAMGAKPRPLGLPREEELTGRGVSYCATCDGAFFRGKPVAVVGGGDTAVADALYLARFAQKVYVVHRRDRLRAAKTLQDAAFAEERIVFVWDSVALSLLGGESVEGLAVRNVKSGETAALDVAGVFAAVGILPQSELVRGQAACTEDGRILTNEFMETDLPGVFAAGDVRATPLRQIVTACADGAVAATRALEYCAAANG</sequence>
<dbReference type="Proteomes" id="UP000824128">
    <property type="component" value="Unassembled WGS sequence"/>
</dbReference>
<proteinExistence type="inferred from homology"/>
<comment type="similarity">
    <text evidence="1 7">Belongs to the class-II pyridine nucleotide-disulfide oxidoreductase family.</text>
</comment>
<dbReference type="NCBIfam" id="TIGR01292">
    <property type="entry name" value="TRX_reduct"/>
    <property type="match status" value="1"/>
</dbReference>
<evidence type="ECO:0000313" key="11">
    <source>
        <dbReference type="Proteomes" id="UP000824128"/>
    </source>
</evidence>
<evidence type="ECO:0000256" key="7">
    <source>
        <dbReference type="RuleBase" id="RU003880"/>
    </source>
</evidence>
<dbReference type="GO" id="GO:0004791">
    <property type="term" value="F:thioredoxin-disulfide reductase (NADPH) activity"/>
    <property type="evidence" value="ECO:0007669"/>
    <property type="project" value="UniProtKB-UniRule"/>
</dbReference>
<comment type="subunit">
    <text evidence="7">Homodimer.</text>
</comment>
<keyword evidence="5" id="KW-1015">Disulfide bond</keyword>
<dbReference type="GO" id="GO:0005737">
    <property type="term" value="C:cytoplasm"/>
    <property type="evidence" value="ECO:0007669"/>
    <property type="project" value="InterPro"/>
</dbReference>
<dbReference type="PRINTS" id="PR00368">
    <property type="entry name" value="FADPNR"/>
</dbReference>
<reference evidence="10" key="2">
    <citation type="journal article" date="2021" name="PeerJ">
        <title>Extensive microbial diversity within the chicken gut microbiome revealed by metagenomics and culture.</title>
        <authorList>
            <person name="Gilroy R."/>
            <person name="Ravi A."/>
            <person name="Getino M."/>
            <person name="Pursley I."/>
            <person name="Horton D.L."/>
            <person name="Alikhan N.F."/>
            <person name="Baker D."/>
            <person name="Gharbi K."/>
            <person name="Hall N."/>
            <person name="Watson M."/>
            <person name="Adriaenssens E.M."/>
            <person name="Foster-Nyarko E."/>
            <person name="Jarju S."/>
            <person name="Secka A."/>
            <person name="Antonio M."/>
            <person name="Oren A."/>
            <person name="Chaudhuri R.R."/>
            <person name="La Ragione R."/>
            <person name="Hildebrand F."/>
            <person name="Pallen M.J."/>
        </authorList>
    </citation>
    <scope>NUCLEOTIDE SEQUENCE</scope>
    <source>
        <strain evidence="10">ChiGjej2B2-16831</strain>
    </source>
</reference>